<feature type="compositionally biased region" description="Basic and acidic residues" evidence="1">
    <location>
        <begin position="22"/>
        <end position="36"/>
    </location>
</feature>
<dbReference type="AlphaFoldDB" id="A0A5B3GXB6"/>
<comment type="caution">
    <text evidence="2">The sequence shown here is derived from an EMBL/GenBank/DDBJ whole genome shotgun (WGS) entry which is preliminary data.</text>
</comment>
<dbReference type="RefSeq" id="WP_130065166.1">
    <property type="nucleotide sequence ID" value="NZ_AP031440.1"/>
</dbReference>
<sequence length="70" mass="7668">MAEFPRTTVPAAPAQVLFWQKGRGETECAKREDGKKTGGRTRAPGGNRGDATQTGMQEKTEKKTEKKTET</sequence>
<feature type="region of interest" description="Disordered" evidence="1">
    <location>
        <begin position="1"/>
        <end position="70"/>
    </location>
</feature>
<evidence type="ECO:0000256" key="1">
    <source>
        <dbReference type="SAM" id="MobiDB-lite"/>
    </source>
</evidence>
<evidence type="ECO:0000313" key="3">
    <source>
        <dbReference type="Proteomes" id="UP000322940"/>
    </source>
</evidence>
<dbReference type="EMBL" id="VVXH01000008">
    <property type="protein sequence ID" value="KAA2378140.1"/>
    <property type="molecule type" value="Genomic_DNA"/>
</dbReference>
<name>A0A5B3GXB6_9BACT</name>
<accession>A0A5B3GXB6</accession>
<organism evidence="2 3">
    <name type="scientific">Alistipes onderdonkii</name>
    <dbReference type="NCBI Taxonomy" id="328813"/>
    <lineage>
        <taxon>Bacteria</taxon>
        <taxon>Pseudomonadati</taxon>
        <taxon>Bacteroidota</taxon>
        <taxon>Bacteroidia</taxon>
        <taxon>Bacteroidales</taxon>
        <taxon>Rikenellaceae</taxon>
        <taxon>Alistipes</taxon>
    </lineage>
</organism>
<gene>
    <name evidence="2" type="ORF">F2Y10_09620</name>
</gene>
<feature type="compositionally biased region" description="Basic and acidic residues" evidence="1">
    <location>
        <begin position="58"/>
        <end position="70"/>
    </location>
</feature>
<reference evidence="2 3" key="1">
    <citation type="journal article" date="2019" name="Nat. Med.">
        <title>A library of human gut bacterial isolates paired with longitudinal multiomics data enables mechanistic microbiome research.</title>
        <authorList>
            <person name="Poyet M."/>
            <person name="Groussin M."/>
            <person name="Gibbons S.M."/>
            <person name="Avila-Pacheco J."/>
            <person name="Jiang X."/>
            <person name="Kearney S.M."/>
            <person name="Perrotta A.R."/>
            <person name="Berdy B."/>
            <person name="Zhao S."/>
            <person name="Lieberman T.D."/>
            <person name="Swanson P.K."/>
            <person name="Smith M."/>
            <person name="Roesemann S."/>
            <person name="Alexander J.E."/>
            <person name="Rich S.A."/>
            <person name="Livny J."/>
            <person name="Vlamakis H."/>
            <person name="Clish C."/>
            <person name="Bullock K."/>
            <person name="Deik A."/>
            <person name="Scott J."/>
            <person name="Pierce K.A."/>
            <person name="Xavier R.J."/>
            <person name="Alm E.J."/>
        </authorList>
    </citation>
    <scope>NUCLEOTIDE SEQUENCE [LARGE SCALE GENOMIC DNA]</scope>
    <source>
        <strain evidence="2 3">BIOML-A266</strain>
    </source>
</reference>
<proteinExistence type="predicted"/>
<protein>
    <submittedName>
        <fullName evidence="2">Uncharacterized protein</fullName>
    </submittedName>
</protein>
<dbReference type="Proteomes" id="UP000322940">
    <property type="component" value="Unassembled WGS sequence"/>
</dbReference>
<evidence type="ECO:0000313" key="2">
    <source>
        <dbReference type="EMBL" id="KAA2378140.1"/>
    </source>
</evidence>